<gene>
    <name evidence="6" type="ordered locus">PSMK_24240</name>
</gene>
<protein>
    <recommendedName>
        <fullName evidence="2">beta-fructofuranosidase</fullName>
        <ecNumber evidence="2">3.2.1.26</ecNumber>
    </recommendedName>
</protein>
<evidence type="ECO:0000259" key="5">
    <source>
        <dbReference type="Pfam" id="PF00251"/>
    </source>
</evidence>
<keyword evidence="4" id="KW-0326">Glycosidase</keyword>
<dbReference type="RefSeq" id="WP_014437796.1">
    <property type="nucleotide sequence ID" value="NC_017080.1"/>
</dbReference>
<keyword evidence="3" id="KW-0378">Hydrolase</keyword>
<dbReference type="PANTHER" id="PTHR43101">
    <property type="entry name" value="BETA-FRUCTOSIDASE"/>
    <property type="match status" value="1"/>
</dbReference>
<evidence type="ECO:0000256" key="2">
    <source>
        <dbReference type="ARBA" id="ARBA00012758"/>
    </source>
</evidence>
<accession>I0IH45</accession>
<dbReference type="HOGENOM" id="CLU_523440_0_0_0"/>
<dbReference type="OrthoDB" id="9759709at2"/>
<dbReference type="PANTHER" id="PTHR43101:SF1">
    <property type="entry name" value="BETA-FRUCTOSIDASE"/>
    <property type="match status" value="1"/>
</dbReference>
<organism evidence="6 7">
    <name type="scientific">Phycisphaera mikurensis (strain NBRC 102666 / KCTC 22515 / FYK2301M01)</name>
    <dbReference type="NCBI Taxonomy" id="1142394"/>
    <lineage>
        <taxon>Bacteria</taxon>
        <taxon>Pseudomonadati</taxon>
        <taxon>Planctomycetota</taxon>
        <taxon>Phycisphaerae</taxon>
        <taxon>Phycisphaerales</taxon>
        <taxon>Phycisphaeraceae</taxon>
        <taxon>Phycisphaera</taxon>
    </lineage>
</organism>
<dbReference type="SMART" id="SM00640">
    <property type="entry name" value="Glyco_32"/>
    <property type="match status" value="1"/>
</dbReference>
<dbReference type="InterPro" id="IPR013148">
    <property type="entry name" value="Glyco_hydro_32_N"/>
</dbReference>
<dbReference type="InterPro" id="IPR023296">
    <property type="entry name" value="Glyco_hydro_beta-prop_sf"/>
</dbReference>
<dbReference type="KEGG" id="phm:PSMK_24240"/>
<evidence type="ECO:0000256" key="4">
    <source>
        <dbReference type="ARBA" id="ARBA00023295"/>
    </source>
</evidence>
<evidence type="ECO:0000313" key="7">
    <source>
        <dbReference type="Proteomes" id="UP000007881"/>
    </source>
</evidence>
<dbReference type="GO" id="GO:0005975">
    <property type="term" value="P:carbohydrate metabolic process"/>
    <property type="evidence" value="ECO:0007669"/>
    <property type="project" value="InterPro"/>
</dbReference>
<dbReference type="Proteomes" id="UP000007881">
    <property type="component" value="Chromosome"/>
</dbReference>
<keyword evidence="7" id="KW-1185">Reference proteome</keyword>
<dbReference type="InterPro" id="IPR051214">
    <property type="entry name" value="GH32_Enzymes"/>
</dbReference>
<reference evidence="6 7" key="1">
    <citation type="submission" date="2012-02" db="EMBL/GenBank/DDBJ databases">
        <title>Complete genome sequence of Phycisphaera mikurensis NBRC 102666.</title>
        <authorList>
            <person name="Ankai A."/>
            <person name="Hosoyama A."/>
            <person name="Terui Y."/>
            <person name="Sekine M."/>
            <person name="Fukai R."/>
            <person name="Kato Y."/>
            <person name="Nakamura S."/>
            <person name="Yamada-Narita S."/>
            <person name="Kawakoshi A."/>
            <person name="Fukunaga Y."/>
            <person name="Yamazaki S."/>
            <person name="Fujita N."/>
        </authorList>
    </citation>
    <scope>NUCLEOTIDE SEQUENCE [LARGE SCALE GENOMIC DNA]</scope>
    <source>
        <strain evidence="7">NBRC 102666 / KCTC 22515 / FYK2301M01</strain>
    </source>
</reference>
<dbReference type="SUPFAM" id="SSF75005">
    <property type="entry name" value="Arabinanase/levansucrase/invertase"/>
    <property type="match status" value="1"/>
</dbReference>
<dbReference type="EC" id="3.2.1.26" evidence="2"/>
<name>I0IH45_PHYMF</name>
<dbReference type="GO" id="GO:0004564">
    <property type="term" value="F:beta-fructofuranosidase activity"/>
    <property type="evidence" value="ECO:0007669"/>
    <property type="project" value="UniProtKB-EC"/>
</dbReference>
<feature type="domain" description="Glycosyl hydrolase family 32 N-terminal" evidence="5">
    <location>
        <begin position="17"/>
        <end position="126"/>
    </location>
</feature>
<sequence>MYASHGFLRSDIGDVDVVFHDGLYHLFHLVLPNHDFIAHAVSDDALNWRRVKNALFVGDPGEWDDDMLWTMHVSRNPDQGPGQPAWRMFYTGLSRREYGRIQRVGLATSNDLLTWERCTTVPGLPLEADGRFYESTTEEGRHWVSFRDPFFHHDPQTGTRELLVAGRIKTGPVIRRGCVARYAERPDGSFEARPPLHRPGLYDDIEVPAVFRLGDRHFMIGSIREDVKIHYWHADTADGPFENFFDNVLLPKGNYAGRITQLPDGRVLLFNFFAKQESLGGRDIVRKMLPPPKELEVDGSGRLRVRSYSGYDDKVESQRCAAELCPLRPLFEHENARGGVDADGTLHLSTRSGYQGFLLQGEHHHFRLKARLSLEGNGKCGMLLHSDGEGNGYYLSLDLIKGVAQLRAWGTREGGSVETAFLYHGLQAGYWVSDPAGPWEIQVLSHGMYREVCINGQVLLTLADDTFANGGLGFYTESAALRVEDLVVEELTPPLEEDHQMPFCTTTESDPERGDGVGAGAGMSVGVSGGQMV</sequence>
<dbReference type="eggNOG" id="COG1621">
    <property type="taxonomic scope" value="Bacteria"/>
</dbReference>
<dbReference type="STRING" id="1142394.PSMK_24240"/>
<dbReference type="InterPro" id="IPR001362">
    <property type="entry name" value="Glyco_hydro_32"/>
</dbReference>
<dbReference type="EMBL" id="AP012338">
    <property type="protein sequence ID" value="BAM04583.1"/>
    <property type="molecule type" value="Genomic_DNA"/>
</dbReference>
<dbReference type="Pfam" id="PF00251">
    <property type="entry name" value="Glyco_hydro_32N"/>
    <property type="match status" value="1"/>
</dbReference>
<evidence type="ECO:0000313" key="6">
    <source>
        <dbReference type="EMBL" id="BAM04583.1"/>
    </source>
</evidence>
<evidence type="ECO:0000256" key="1">
    <source>
        <dbReference type="ARBA" id="ARBA00009902"/>
    </source>
</evidence>
<dbReference type="CDD" id="cd18609">
    <property type="entry name" value="GH32-like"/>
    <property type="match status" value="1"/>
</dbReference>
<proteinExistence type="inferred from homology"/>
<dbReference type="Gene3D" id="2.115.10.20">
    <property type="entry name" value="Glycosyl hydrolase domain, family 43"/>
    <property type="match status" value="1"/>
</dbReference>
<dbReference type="PATRIC" id="fig|1142394.8.peg.2505"/>
<dbReference type="AlphaFoldDB" id="I0IH45"/>
<dbReference type="Gene3D" id="2.60.120.560">
    <property type="entry name" value="Exo-inulinase, domain 1"/>
    <property type="match status" value="1"/>
</dbReference>
<comment type="similarity">
    <text evidence="1">Belongs to the glycosyl hydrolase 32 family.</text>
</comment>
<evidence type="ECO:0000256" key="3">
    <source>
        <dbReference type="ARBA" id="ARBA00022801"/>
    </source>
</evidence>